<dbReference type="PROSITE" id="PS51192">
    <property type="entry name" value="HELICASE_ATP_BIND_1"/>
    <property type="match status" value="1"/>
</dbReference>
<gene>
    <name evidence="9" type="primary">Ddx24</name>
    <name evidence="9" type="ORF">CM83_76856</name>
</gene>
<accession>A0A0A9Z802</accession>
<proteinExistence type="inferred from homology"/>
<feature type="domain" description="Helicase ATP-binding" evidence="7">
    <location>
        <begin position="179"/>
        <end position="401"/>
    </location>
</feature>
<evidence type="ECO:0000256" key="3">
    <source>
        <dbReference type="ARBA" id="ARBA00022840"/>
    </source>
</evidence>
<dbReference type="SMART" id="SM00490">
    <property type="entry name" value="HELICc"/>
    <property type="match status" value="1"/>
</dbReference>
<name>A0A0A9Z802_LYGHE</name>
<comment type="catalytic activity">
    <reaction evidence="5">
        <text>ATP + H2O = ADP + phosphate + H(+)</text>
        <dbReference type="Rhea" id="RHEA:13065"/>
        <dbReference type="ChEBI" id="CHEBI:15377"/>
        <dbReference type="ChEBI" id="CHEBI:15378"/>
        <dbReference type="ChEBI" id="CHEBI:30616"/>
        <dbReference type="ChEBI" id="CHEBI:43474"/>
        <dbReference type="ChEBI" id="CHEBI:456216"/>
        <dbReference type="EC" id="3.6.4.13"/>
    </reaction>
</comment>
<dbReference type="InterPro" id="IPR014001">
    <property type="entry name" value="Helicase_ATP-bd"/>
</dbReference>
<keyword evidence="4 5" id="KW-0694">RNA-binding</keyword>
<keyword evidence="3 5" id="KW-0067">ATP-binding</keyword>
<keyword evidence="1 5" id="KW-0547">Nucleotide-binding</keyword>
<sequence>MGKWKVLSSLDNAEWKPVTIEGGFTDLDGLVGIEELVGYSVETEKRKAVKRKNLEEVESLTDDDKLKKKKKKNRKKSSKTKLKSPHDGFHIEKTAKREDEVGKFVRKPASDSSSDDEDDPTNEEEADSGDNGEVEEEVGNVDTADLLPWTNICVPDELSRPLVEMGFHSPTEIQRLCIPAAIKGRRDILGAAETGSGKTLAFGLPMIYGVMKNLSKPTEDPSNDGEGSEFESDAEDDKDMGLVKVQNLGMERHTEGESRLYGLVVTPTRELAIQIKEHLAAAIKYTPVKVAVIVGGMSIDKQTRLLKKKPHIVVGTPGRLWELISTGDPHLSTVRHIKFLAIDETDRMIERDHYPELRSLLECINVDEETAGKRQNFVFSATLTLTHEAPQYLKKKRKKSKNLTAEHKLNNLIALIGMKNYKIVDVTQKTGVAQKLKEAKISCTFDEKDFYLFYLLSLYRERTLVFCNSISAVRRLASLLTHLGRPPFPLHANMQQRQRLKNLDKFKSSADGVLLATDVAARGLDIPLVKNVIHYQVPRTSEGYVHRSGRTARAEQDGLTILLIEPAELNLYTRICVTLKRDKDLTEFPIDMMALAKVKERVKLGREIDALSLKLKKQKSQNGWLDKAAEEMDIILDDDIRRVEMDNREEADVRRTLNKKKKQLETLNAKLIGRATASAAVTVETKKATAKVNKPKLYKKRKSLNT</sequence>
<dbReference type="CDD" id="cd18787">
    <property type="entry name" value="SF2_C_DEAD"/>
    <property type="match status" value="1"/>
</dbReference>
<organism evidence="9">
    <name type="scientific">Lygus hesperus</name>
    <name type="common">Western plant bug</name>
    <dbReference type="NCBI Taxonomy" id="30085"/>
    <lineage>
        <taxon>Eukaryota</taxon>
        <taxon>Metazoa</taxon>
        <taxon>Ecdysozoa</taxon>
        <taxon>Arthropoda</taxon>
        <taxon>Hexapoda</taxon>
        <taxon>Insecta</taxon>
        <taxon>Pterygota</taxon>
        <taxon>Neoptera</taxon>
        <taxon>Paraneoptera</taxon>
        <taxon>Hemiptera</taxon>
        <taxon>Heteroptera</taxon>
        <taxon>Panheteroptera</taxon>
        <taxon>Cimicomorpha</taxon>
        <taxon>Miridae</taxon>
        <taxon>Mirini</taxon>
        <taxon>Lygus</taxon>
    </lineage>
</organism>
<evidence type="ECO:0000259" key="8">
    <source>
        <dbReference type="PROSITE" id="PS51194"/>
    </source>
</evidence>
<dbReference type="EMBL" id="GBHO01002237">
    <property type="protein sequence ID" value="JAG41367.1"/>
    <property type="molecule type" value="Transcribed_RNA"/>
</dbReference>
<dbReference type="InterPro" id="IPR027417">
    <property type="entry name" value="P-loop_NTPase"/>
</dbReference>
<keyword evidence="5 9" id="KW-0347">Helicase</keyword>
<evidence type="ECO:0000256" key="5">
    <source>
        <dbReference type="RuleBase" id="RU365068"/>
    </source>
</evidence>
<evidence type="ECO:0000313" key="9">
    <source>
        <dbReference type="EMBL" id="JAG41367.1"/>
    </source>
</evidence>
<dbReference type="InterPro" id="IPR011545">
    <property type="entry name" value="DEAD/DEAH_box_helicase_dom"/>
</dbReference>
<feature type="compositionally biased region" description="Basic residues" evidence="6">
    <location>
        <begin position="67"/>
        <end position="83"/>
    </location>
</feature>
<feature type="compositionally biased region" description="Acidic residues" evidence="6">
    <location>
        <begin position="221"/>
        <end position="236"/>
    </location>
</feature>
<dbReference type="AlphaFoldDB" id="A0A0A9Z802"/>
<dbReference type="SUPFAM" id="SSF52540">
    <property type="entry name" value="P-loop containing nucleoside triphosphate hydrolases"/>
    <property type="match status" value="2"/>
</dbReference>
<dbReference type="EC" id="3.6.4.13" evidence="5"/>
<evidence type="ECO:0000256" key="1">
    <source>
        <dbReference type="ARBA" id="ARBA00022741"/>
    </source>
</evidence>
<dbReference type="Pfam" id="PF00271">
    <property type="entry name" value="Helicase_C"/>
    <property type="match status" value="1"/>
</dbReference>
<reference evidence="9" key="2">
    <citation type="submission" date="2014-07" db="EMBL/GenBank/DDBJ databases">
        <authorList>
            <person name="Hull J."/>
        </authorList>
    </citation>
    <scope>NUCLEOTIDE SEQUENCE</scope>
</reference>
<dbReference type="GO" id="GO:0005524">
    <property type="term" value="F:ATP binding"/>
    <property type="evidence" value="ECO:0007669"/>
    <property type="project" value="UniProtKB-UniRule"/>
</dbReference>
<evidence type="ECO:0000256" key="2">
    <source>
        <dbReference type="ARBA" id="ARBA00022801"/>
    </source>
</evidence>
<keyword evidence="2 5" id="KW-0378">Hydrolase</keyword>
<feature type="compositionally biased region" description="Acidic residues" evidence="6">
    <location>
        <begin position="113"/>
        <end position="139"/>
    </location>
</feature>
<feature type="region of interest" description="Disordered" evidence="6">
    <location>
        <begin position="45"/>
        <end position="141"/>
    </location>
</feature>
<dbReference type="PROSITE" id="PS51194">
    <property type="entry name" value="HELICASE_CTER"/>
    <property type="match status" value="1"/>
</dbReference>
<dbReference type="Pfam" id="PF00270">
    <property type="entry name" value="DEAD"/>
    <property type="match status" value="1"/>
</dbReference>
<feature type="compositionally biased region" description="Basic and acidic residues" evidence="6">
    <location>
        <begin position="84"/>
        <end position="103"/>
    </location>
</feature>
<evidence type="ECO:0000259" key="7">
    <source>
        <dbReference type="PROSITE" id="PS51192"/>
    </source>
</evidence>
<evidence type="ECO:0000256" key="6">
    <source>
        <dbReference type="SAM" id="MobiDB-lite"/>
    </source>
</evidence>
<feature type="domain" description="Helicase C-terminal" evidence="8">
    <location>
        <begin position="451"/>
        <end position="596"/>
    </location>
</feature>
<comment type="function">
    <text evidence="5">RNA helicase.</text>
</comment>
<evidence type="ECO:0000256" key="4">
    <source>
        <dbReference type="ARBA" id="ARBA00022884"/>
    </source>
</evidence>
<dbReference type="SMART" id="SM00487">
    <property type="entry name" value="DEXDc"/>
    <property type="match status" value="1"/>
</dbReference>
<dbReference type="GO" id="GO:0003723">
    <property type="term" value="F:RNA binding"/>
    <property type="evidence" value="ECO:0007669"/>
    <property type="project" value="UniProtKB-UniRule"/>
</dbReference>
<protein>
    <recommendedName>
        <fullName evidence="5">ATP-dependent RNA helicase</fullName>
        <ecNumber evidence="5">3.6.4.13</ecNumber>
    </recommendedName>
</protein>
<dbReference type="Gene3D" id="3.40.50.300">
    <property type="entry name" value="P-loop containing nucleotide triphosphate hydrolases"/>
    <property type="match status" value="2"/>
</dbReference>
<comment type="similarity">
    <text evidence="5">Belongs to the DEAD box helicase family.</text>
</comment>
<reference evidence="9" key="1">
    <citation type="journal article" date="2014" name="PLoS ONE">
        <title>Transcriptome-Based Identification of ABC Transporters in the Western Tarnished Plant Bug Lygus hesperus.</title>
        <authorList>
            <person name="Hull J.J."/>
            <person name="Chaney K."/>
            <person name="Geib S.M."/>
            <person name="Fabrick J.A."/>
            <person name="Brent C.S."/>
            <person name="Walsh D."/>
            <person name="Lavine L.C."/>
        </authorList>
    </citation>
    <scope>NUCLEOTIDE SEQUENCE</scope>
</reference>
<dbReference type="GO" id="GO:0016787">
    <property type="term" value="F:hydrolase activity"/>
    <property type="evidence" value="ECO:0007669"/>
    <property type="project" value="UniProtKB-KW"/>
</dbReference>
<dbReference type="GO" id="GO:0003724">
    <property type="term" value="F:RNA helicase activity"/>
    <property type="evidence" value="ECO:0007669"/>
    <property type="project" value="UniProtKB-EC"/>
</dbReference>
<dbReference type="PANTHER" id="PTHR24031">
    <property type="entry name" value="RNA HELICASE"/>
    <property type="match status" value="1"/>
</dbReference>
<comment type="domain">
    <text evidence="5">The Q motif is unique to and characteristic of the DEAD box family of RNA helicases and controls ATP binding and hydrolysis.</text>
</comment>
<feature type="region of interest" description="Disordered" evidence="6">
    <location>
        <begin position="215"/>
        <end position="236"/>
    </location>
</feature>
<dbReference type="InterPro" id="IPR001650">
    <property type="entry name" value="Helicase_C-like"/>
</dbReference>
<dbReference type="CDD" id="cd17946">
    <property type="entry name" value="DEADc_DDX24"/>
    <property type="match status" value="1"/>
</dbReference>